<reference evidence="8 9" key="1">
    <citation type="submission" date="2022-05" db="EMBL/GenBank/DDBJ databases">
        <authorList>
            <consortium name="Genoscope - CEA"/>
            <person name="William W."/>
        </authorList>
    </citation>
    <scope>NUCLEOTIDE SEQUENCE [LARGE SCALE GENOMIC DNA]</scope>
</reference>
<comment type="caution">
    <text evidence="8">The sequence shown here is derived from an EMBL/GenBank/DDBJ whole genome shotgun (WGS) entry which is preliminary data.</text>
</comment>
<evidence type="ECO:0000259" key="6">
    <source>
        <dbReference type="Pfam" id="PF23560"/>
    </source>
</evidence>
<accession>A0ABN8P130</accession>
<evidence type="ECO:0000256" key="2">
    <source>
        <dbReference type="ARBA" id="ARBA00022525"/>
    </source>
</evidence>
<name>A0ABN8P130_9CNID</name>
<sequence>ILCLVILLFHQSNLVSSRLPNYQYHVDSLVDTRKALLSYFAETAGGSSSPSNSLLTNVEEIERAVYERQAHGSLYLQTPTRVKKIEGIIKLAAQHGNEQFLRQALGHALYTTINIQKSKHSSLTSRRKKRCAICVEAVKKMMRSIKRTIGKRNFKSFVGNENGNKATLTFAVDDTGSMYQEIQAVKDIATYIVKMPRPNLEVDFILSPFNDPERGRAIRKGAGKGKEFIDQIDALYASGGGDCKEMAFTGILEALKKGPVSNSPLYVFTDAPPKDVSLLKDAKRKLYYRGVHVYFFLTTACGDEGDYKPFEQLAKDTCGGIFELPKSRSDIAEMKNFTRVLLEEVTCNSYSGFPQFRKKKRSVAAKEYKLMVDDTMDKIIVSISSANSSPKITLRDPLGNSVEKTTVYKLVTIFEVANRKPGLWTLTVPPDAGKHTYLFKGTSKTNMDFDFIFVIPRVRGTPLPISHPLTGKYAHVVLIVREAGKIQSSSLYLNILKEDGSVLRTASVRPAGTRTTAHFSATFVTPSAPFKLQLRGKTKKNFDFERNSKITIQPSHVMVKVIYSESEFTVPKHTNESVMFLVFNTYVTEMFDVSVEATSVFNTYYQRSHLVYQDRLATIDVYFSASPLAATGTAEDVLVTVIGRTSKATAKTVVSLMVS</sequence>
<proteinExistence type="predicted"/>
<comment type="subcellular location">
    <subcellularLocation>
        <location evidence="1">Secreted</location>
    </subcellularLocation>
</comment>
<feature type="non-terminal residue" evidence="8">
    <location>
        <position position="1"/>
    </location>
</feature>
<dbReference type="InterPro" id="IPR056475">
    <property type="entry name" value="GBD_Hemicentin/VWA7"/>
</dbReference>
<dbReference type="PANTHER" id="PTHR14905">
    <property type="entry name" value="NG37"/>
    <property type="match status" value="1"/>
</dbReference>
<keyword evidence="9" id="KW-1185">Reference proteome</keyword>
<dbReference type="InterPro" id="IPR036465">
    <property type="entry name" value="vWFA_dom_sf"/>
</dbReference>
<keyword evidence="2" id="KW-0964">Secreted</keyword>
<protein>
    <submittedName>
        <fullName evidence="8">Uncharacterized protein</fullName>
    </submittedName>
</protein>
<dbReference type="InterPro" id="IPR052577">
    <property type="entry name" value="VWA7"/>
</dbReference>
<dbReference type="InterPro" id="IPR056861">
    <property type="entry name" value="HMCN1-like_VWA"/>
</dbReference>
<evidence type="ECO:0000313" key="8">
    <source>
        <dbReference type="EMBL" id="CAH3129798.1"/>
    </source>
</evidence>
<evidence type="ECO:0000256" key="1">
    <source>
        <dbReference type="ARBA" id="ARBA00004613"/>
    </source>
</evidence>
<feature type="domain" description="Hemicentin/VWA7 galactose-binding" evidence="6">
    <location>
        <begin position="364"/>
        <end position="442"/>
    </location>
</feature>
<keyword evidence="4" id="KW-0325">Glycoprotein</keyword>
<feature type="signal peptide" evidence="5">
    <location>
        <begin position="1"/>
        <end position="17"/>
    </location>
</feature>
<feature type="chain" id="PRO_5046772714" evidence="5">
    <location>
        <begin position="18"/>
        <end position="659"/>
    </location>
</feature>
<feature type="domain" description="Hemicentin-1-like von Willebrand factor A" evidence="7">
    <location>
        <begin position="168"/>
        <end position="324"/>
    </location>
</feature>
<evidence type="ECO:0000256" key="5">
    <source>
        <dbReference type="SAM" id="SignalP"/>
    </source>
</evidence>
<gene>
    <name evidence="8" type="ORF">PLOB_00034287</name>
</gene>
<evidence type="ECO:0000259" key="7">
    <source>
        <dbReference type="Pfam" id="PF25106"/>
    </source>
</evidence>
<dbReference type="Pfam" id="PF23560">
    <property type="entry name" value="GBD_Hemicentin"/>
    <property type="match status" value="1"/>
</dbReference>
<dbReference type="EMBL" id="CALNXK010000047">
    <property type="protein sequence ID" value="CAH3129798.1"/>
    <property type="molecule type" value="Genomic_DNA"/>
</dbReference>
<dbReference type="Proteomes" id="UP001159405">
    <property type="component" value="Unassembled WGS sequence"/>
</dbReference>
<dbReference type="Pfam" id="PF25106">
    <property type="entry name" value="VWA_4"/>
    <property type="match status" value="1"/>
</dbReference>
<organism evidence="8 9">
    <name type="scientific">Porites lobata</name>
    <dbReference type="NCBI Taxonomy" id="104759"/>
    <lineage>
        <taxon>Eukaryota</taxon>
        <taxon>Metazoa</taxon>
        <taxon>Cnidaria</taxon>
        <taxon>Anthozoa</taxon>
        <taxon>Hexacorallia</taxon>
        <taxon>Scleractinia</taxon>
        <taxon>Fungiina</taxon>
        <taxon>Poritidae</taxon>
        <taxon>Porites</taxon>
    </lineage>
</organism>
<dbReference type="Gene3D" id="3.40.50.410">
    <property type="entry name" value="von Willebrand factor, type A domain"/>
    <property type="match status" value="1"/>
</dbReference>
<dbReference type="SUPFAM" id="SSF53300">
    <property type="entry name" value="vWA-like"/>
    <property type="match status" value="1"/>
</dbReference>
<evidence type="ECO:0000313" key="9">
    <source>
        <dbReference type="Proteomes" id="UP001159405"/>
    </source>
</evidence>
<keyword evidence="3 5" id="KW-0732">Signal</keyword>
<evidence type="ECO:0000256" key="4">
    <source>
        <dbReference type="ARBA" id="ARBA00023180"/>
    </source>
</evidence>
<evidence type="ECO:0000256" key="3">
    <source>
        <dbReference type="ARBA" id="ARBA00022729"/>
    </source>
</evidence>
<dbReference type="PANTHER" id="PTHR14905:SF7">
    <property type="entry name" value="VON WILLEBRAND FACTOR A DOMAIN-CONTAINING PROTEIN 7"/>
    <property type="match status" value="1"/>
</dbReference>